<dbReference type="InterPro" id="IPR017930">
    <property type="entry name" value="Myb_dom"/>
</dbReference>
<feature type="region of interest" description="Disordered" evidence="1">
    <location>
        <begin position="1"/>
        <end position="25"/>
    </location>
</feature>
<dbReference type="Gene3D" id="1.10.10.60">
    <property type="entry name" value="Homeodomain-like"/>
    <property type="match status" value="2"/>
</dbReference>
<protein>
    <submittedName>
        <fullName evidence="4">MYB DNA-binding domain protein</fullName>
    </submittedName>
</protein>
<dbReference type="SUPFAM" id="SSF46689">
    <property type="entry name" value="Homeodomain-like"/>
    <property type="match status" value="2"/>
</dbReference>
<dbReference type="EMBL" id="JAQJAN010000019">
    <property type="protein sequence ID" value="KAJ5709298.1"/>
    <property type="molecule type" value="Genomic_DNA"/>
</dbReference>
<comment type="caution">
    <text evidence="4">The sequence shown here is derived from an EMBL/GenBank/DDBJ whole genome shotgun (WGS) entry which is preliminary data.</text>
</comment>
<gene>
    <name evidence="4" type="ORF">N7493_010632</name>
</gene>
<dbReference type="AlphaFoldDB" id="A0AAD6MRV2"/>
<sequence length="169" mass="19397">MGPPNLVGQPGMPRPANRPRAPKLKFKPEEDALLIDLKEERRLTWKQISDFFPGRTSGTLQVRYCTKLKSKDVTWTEEMLNRLDKALRDYEDDRWRIVAAKVGHGFTPAACRIRALNLDPEEEGLEDDHDIEVDPIEVDDIEVQHGIEVHNAIEAQRALEARRAVEARH</sequence>
<evidence type="ECO:0000259" key="2">
    <source>
        <dbReference type="PROSITE" id="PS50090"/>
    </source>
</evidence>
<dbReference type="InterPro" id="IPR009057">
    <property type="entry name" value="Homeodomain-like_sf"/>
</dbReference>
<dbReference type="SMART" id="SM00717">
    <property type="entry name" value="SANT"/>
    <property type="match status" value="2"/>
</dbReference>
<feature type="domain" description="HTH myb-type" evidence="3">
    <location>
        <begin position="18"/>
        <end position="72"/>
    </location>
</feature>
<accession>A0AAD6MRV2</accession>
<evidence type="ECO:0000313" key="5">
    <source>
        <dbReference type="Proteomes" id="UP001215712"/>
    </source>
</evidence>
<name>A0AAD6MRV2_9EURO</name>
<evidence type="ECO:0000256" key="1">
    <source>
        <dbReference type="SAM" id="MobiDB-lite"/>
    </source>
</evidence>
<evidence type="ECO:0000313" key="4">
    <source>
        <dbReference type="EMBL" id="KAJ5709298.1"/>
    </source>
</evidence>
<dbReference type="PROSITE" id="PS51294">
    <property type="entry name" value="HTH_MYB"/>
    <property type="match status" value="1"/>
</dbReference>
<reference evidence="4" key="2">
    <citation type="submission" date="2023-01" db="EMBL/GenBank/DDBJ databases">
        <authorList>
            <person name="Petersen C."/>
        </authorList>
    </citation>
    <scope>NUCLEOTIDE SEQUENCE</scope>
    <source>
        <strain evidence="4">IBT 17514</strain>
    </source>
</reference>
<reference evidence="4" key="1">
    <citation type="journal article" date="2023" name="IMA Fungus">
        <title>Comparative genomic study of the Penicillium genus elucidates a diverse pangenome and 15 lateral gene transfer events.</title>
        <authorList>
            <person name="Petersen C."/>
            <person name="Sorensen T."/>
            <person name="Nielsen M.R."/>
            <person name="Sondergaard T.E."/>
            <person name="Sorensen J.L."/>
            <person name="Fitzpatrick D.A."/>
            <person name="Frisvad J.C."/>
            <person name="Nielsen K.L."/>
        </authorList>
    </citation>
    <scope>NUCLEOTIDE SEQUENCE</scope>
    <source>
        <strain evidence="4">IBT 17514</strain>
    </source>
</reference>
<dbReference type="Proteomes" id="UP001215712">
    <property type="component" value="Unassembled WGS sequence"/>
</dbReference>
<proteinExistence type="predicted"/>
<dbReference type="CDD" id="cd00167">
    <property type="entry name" value="SANT"/>
    <property type="match status" value="2"/>
</dbReference>
<dbReference type="InterPro" id="IPR001005">
    <property type="entry name" value="SANT/Myb"/>
</dbReference>
<keyword evidence="5" id="KW-1185">Reference proteome</keyword>
<evidence type="ECO:0000259" key="3">
    <source>
        <dbReference type="PROSITE" id="PS51294"/>
    </source>
</evidence>
<dbReference type="PROSITE" id="PS50090">
    <property type="entry name" value="MYB_LIKE"/>
    <property type="match status" value="1"/>
</dbReference>
<feature type="domain" description="Myb-like" evidence="2">
    <location>
        <begin position="18"/>
        <end position="68"/>
    </location>
</feature>
<organism evidence="4 5">
    <name type="scientific">Penicillium malachiteum</name>
    <dbReference type="NCBI Taxonomy" id="1324776"/>
    <lineage>
        <taxon>Eukaryota</taxon>
        <taxon>Fungi</taxon>
        <taxon>Dikarya</taxon>
        <taxon>Ascomycota</taxon>
        <taxon>Pezizomycotina</taxon>
        <taxon>Eurotiomycetes</taxon>
        <taxon>Eurotiomycetidae</taxon>
        <taxon>Eurotiales</taxon>
        <taxon>Aspergillaceae</taxon>
        <taxon>Penicillium</taxon>
    </lineage>
</organism>
<dbReference type="GO" id="GO:0003677">
    <property type="term" value="F:DNA binding"/>
    <property type="evidence" value="ECO:0007669"/>
    <property type="project" value="UniProtKB-KW"/>
</dbReference>
<keyword evidence="4" id="KW-0238">DNA-binding</keyword>
<dbReference type="Pfam" id="PF13921">
    <property type="entry name" value="Myb_DNA-bind_6"/>
    <property type="match status" value="1"/>
</dbReference>